<reference evidence="1 2" key="1">
    <citation type="submission" date="2016-01" db="EMBL/GenBank/DDBJ databases">
        <title>Highly variable Streptococcus oralis are common among viridans streptococci isolated from primates.</title>
        <authorList>
            <person name="Denapaite D."/>
            <person name="Rieger M."/>
            <person name="Koendgen S."/>
            <person name="Brueckner R."/>
            <person name="Ochigava I."/>
            <person name="Kappeler P."/>
            <person name="Maetz-Rensing K."/>
            <person name="Leendertz F."/>
            <person name="Hakenbeck R."/>
        </authorList>
    </citation>
    <scope>NUCLEOTIDE SEQUENCE [LARGE SCALE GENOMIC DNA]</scope>
    <source>
        <strain evidence="1 2">DD14</strain>
    </source>
</reference>
<proteinExistence type="predicted"/>
<dbReference type="GO" id="GO:0006281">
    <property type="term" value="P:DNA repair"/>
    <property type="evidence" value="ECO:0007669"/>
    <property type="project" value="InterPro"/>
</dbReference>
<dbReference type="RefSeq" id="WP_061420095.1">
    <property type="nucleotide sequence ID" value="NZ_KQ969340.1"/>
</dbReference>
<comment type="caution">
    <text evidence="1">The sequence shown here is derived from an EMBL/GenBank/DDBJ whole genome shotgun (WGS) entry which is preliminary data.</text>
</comment>
<name>A0A139NUC6_STROR</name>
<dbReference type="InterPro" id="IPR036614">
    <property type="entry name" value="RusA-like_sf"/>
</dbReference>
<accession>A0A139NUC6</accession>
<dbReference type="GO" id="GO:0000287">
    <property type="term" value="F:magnesium ion binding"/>
    <property type="evidence" value="ECO:0007669"/>
    <property type="project" value="InterPro"/>
</dbReference>
<evidence type="ECO:0000313" key="2">
    <source>
        <dbReference type="Proteomes" id="UP000070497"/>
    </source>
</evidence>
<dbReference type="EMBL" id="LQRI01000216">
    <property type="protein sequence ID" value="KXT79619.1"/>
    <property type="molecule type" value="Genomic_DNA"/>
</dbReference>
<dbReference type="Pfam" id="PF05866">
    <property type="entry name" value="RusA"/>
    <property type="match status" value="1"/>
</dbReference>
<dbReference type="SUPFAM" id="SSF103084">
    <property type="entry name" value="Holliday junction resolvase RusA"/>
    <property type="match status" value="1"/>
</dbReference>
<gene>
    <name evidence="1" type="ORF">SORDD14_01675</name>
</gene>
<evidence type="ECO:0000313" key="1">
    <source>
        <dbReference type="EMBL" id="KXT79619.1"/>
    </source>
</evidence>
<dbReference type="AlphaFoldDB" id="A0A139NUC6"/>
<dbReference type="InterPro" id="IPR008822">
    <property type="entry name" value="Endonuclease_RusA-like"/>
</dbReference>
<sequence>MSIEFFLPMEKIPTTTHQQKKVNVQFGKPIFYEPTDLKNARMKFESLLSQHVPPDKFKGAVRLTVKWCFPRIKKSYDGQYKTTKPDTDNLQKLFKDCMTKLGYWQDDAQVASEIVEKFWADTVGIYIKIEELP</sequence>
<dbReference type="PATRIC" id="fig|1303.77.peg.1861"/>
<dbReference type="Proteomes" id="UP000070497">
    <property type="component" value="Unassembled WGS sequence"/>
</dbReference>
<protein>
    <submittedName>
        <fullName evidence="1">Phage resolvase</fullName>
    </submittedName>
</protein>
<dbReference type="Gene3D" id="3.30.1330.70">
    <property type="entry name" value="Holliday junction resolvase RusA"/>
    <property type="match status" value="1"/>
</dbReference>
<organism evidence="1 2">
    <name type="scientific">Streptococcus oralis</name>
    <dbReference type="NCBI Taxonomy" id="1303"/>
    <lineage>
        <taxon>Bacteria</taxon>
        <taxon>Bacillati</taxon>
        <taxon>Bacillota</taxon>
        <taxon>Bacilli</taxon>
        <taxon>Lactobacillales</taxon>
        <taxon>Streptococcaceae</taxon>
        <taxon>Streptococcus</taxon>
    </lineage>
</organism>
<dbReference type="GO" id="GO:0006310">
    <property type="term" value="P:DNA recombination"/>
    <property type="evidence" value="ECO:0007669"/>
    <property type="project" value="InterPro"/>
</dbReference>